<organism evidence="5 6">
    <name type="scientific">Candidatus Borkfalkia faecigallinarum</name>
    <dbReference type="NCBI Taxonomy" id="2838509"/>
    <lineage>
        <taxon>Bacteria</taxon>
        <taxon>Bacillati</taxon>
        <taxon>Bacillota</taxon>
        <taxon>Clostridia</taxon>
        <taxon>Christensenellales</taxon>
        <taxon>Christensenellaceae</taxon>
        <taxon>Candidatus Borkfalkia</taxon>
    </lineage>
</organism>
<comment type="caution">
    <text evidence="5">The sequence shown here is derived from an EMBL/GenBank/DDBJ whole genome shotgun (WGS) entry which is preliminary data.</text>
</comment>
<evidence type="ECO:0000256" key="2">
    <source>
        <dbReference type="ARBA" id="ARBA00022741"/>
    </source>
</evidence>
<dbReference type="SUPFAM" id="SSF52540">
    <property type="entry name" value="P-loop containing nucleoside triphosphate hydrolases"/>
    <property type="match status" value="1"/>
</dbReference>
<reference evidence="5" key="2">
    <citation type="submission" date="2021-04" db="EMBL/GenBank/DDBJ databases">
        <authorList>
            <person name="Gilroy R."/>
        </authorList>
    </citation>
    <scope>NUCLEOTIDE SEQUENCE</scope>
    <source>
        <strain evidence="5">26628</strain>
    </source>
</reference>
<feature type="domain" description="ABC transporter" evidence="4">
    <location>
        <begin position="10"/>
        <end position="239"/>
    </location>
</feature>
<dbReference type="GO" id="GO:0005524">
    <property type="term" value="F:ATP binding"/>
    <property type="evidence" value="ECO:0007669"/>
    <property type="project" value="UniProtKB-KW"/>
</dbReference>
<keyword evidence="3 5" id="KW-0067">ATP-binding</keyword>
<dbReference type="InterPro" id="IPR050166">
    <property type="entry name" value="ABC_transporter_ATP-bind"/>
</dbReference>
<evidence type="ECO:0000259" key="4">
    <source>
        <dbReference type="PROSITE" id="PS50893"/>
    </source>
</evidence>
<evidence type="ECO:0000313" key="5">
    <source>
        <dbReference type="EMBL" id="HIX47193.1"/>
    </source>
</evidence>
<dbReference type="InterPro" id="IPR003593">
    <property type="entry name" value="AAA+_ATPase"/>
</dbReference>
<evidence type="ECO:0000313" key="6">
    <source>
        <dbReference type="Proteomes" id="UP000824249"/>
    </source>
</evidence>
<name>A0A9D1VUS4_9FIRM</name>
<dbReference type="InterPro" id="IPR003439">
    <property type="entry name" value="ABC_transporter-like_ATP-bd"/>
</dbReference>
<dbReference type="CDD" id="cd03293">
    <property type="entry name" value="ABC_NrtD_SsuB_transporters"/>
    <property type="match status" value="1"/>
</dbReference>
<dbReference type="EMBL" id="DXFD01000087">
    <property type="protein sequence ID" value="HIX47193.1"/>
    <property type="molecule type" value="Genomic_DNA"/>
</dbReference>
<sequence length="254" mass="27872">MNRRTDAPALEFAGVSLTYHTKEGETLAAADLSFAVEEGEFIAVIGPSGCGKTTLLSLAAGLIAPSSGSIRVRGGEQGAGRFGYMLQRDELFPWRTVEQNILLPLEIRRDRSPQAARRALALAEKYGLGGFLKQYPDRLSGGMRQRAALIRTLAASPDILLLDEPFSALDYQTRLNVCDDVYHIIRSEKKTALLVTHDISEAISVADRILVLSARPARVVAAHAPGFGDIAPLRRREDPRFGGWFETLWKELNV</sequence>
<gene>
    <name evidence="5" type="ORF">H9737_05855</name>
</gene>
<dbReference type="AlphaFoldDB" id="A0A9D1VUS4"/>
<dbReference type="GO" id="GO:0016887">
    <property type="term" value="F:ATP hydrolysis activity"/>
    <property type="evidence" value="ECO:0007669"/>
    <property type="project" value="InterPro"/>
</dbReference>
<dbReference type="Gene3D" id="3.40.50.300">
    <property type="entry name" value="P-loop containing nucleotide triphosphate hydrolases"/>
    <property type="match status" value="1"/>
</dbReference>
<dbReference type="PANTHER" id="PTHR42788">
    <property type="entry name" value="TAURINE IMPORT ATP-BINDING PROTEIN-RELATED"/>
    <property type="match status" value="1"/>
</dbReference>
<dbReference type="Proteomes" id="UP000824249">
    <property type="component" value="Unassembled WGS sequence"/>
</dbReference>
<accession>A0A9D1VUS4</accession>
<keyword evidence="1" id="KW-0813">Transport</keyword>
<dbReference type="SMART" id="SM00382">
    <property type="entry name" value="AAA"/>
    <property type="match status" value="1"/>
</dbReference>
<dbReference type="PROSITE" id="PS00211">
    <property type="entry name" value="ABC_TRANSPORTER_1"/>
    <property type="match status" value="1"/>
</dbReference>
<proteinExistence type="predicted"/>
<keyword evidence="2" id="KW-0547">Nucleotide-binding</keyword>
<dbReference type="Pfam" id="PF00005">
    <property type="entry name" value="ABC_tran"/>
    <property type="match status" value="1"/>
</dbReference>
<dbReference type="InterPro" id="IPR027417">
    <property type="entry name" value="P-loop_NTPase"/>
</dbReference>
<evidence type="ECO:0000256" key="3">
    <source>
        <dbReference type="ARBA" id="ARBA00022840"/>
    </source>
</evidence>
<evidence type="ECO:0000256" key="1">
    <source>
        <dbReference type="ARBA" id="ARBA00022448"/>
    </source>
</evidence>
<protein>
    <submittedName>
        <fullName evidence="5">ABC transporter ATP-binding protein</fullName>
    </submittedName>
</protein>
<dbReference type="InterPro" id="IPR017871">
    <property type="entry name" value="ABC_transporter-like_CS"/>
</dbReference>
<dbReference type="PROSITE" id="PS50893">
    <property type="entry name" value="ABC_TRANSPORTER_2"/>
    <property type="match status" value="1"/>
</dbReference>
<reference evidence="5" key="1">
    <citation type="journal article" date="2021" name="PeerJ">
        <title>Extensive microbial diversity within the chicken gut microbiome revealed by metagenomics and culture.</title>
        <authorList>
            <person name="Gilroy R."/>
            <person name="Ravi A."/>
            <person name="Getino M."/>
            <person name="Pursley I."/>
            <person name="Horton D.L."/>
            <person name="Alikhan N.F."/>
            <person name="Baker D."/>
            <person name="Gharbi K."/>
            <person name="Hall N."/>
            <person name="Watson M."/>
            <person name="Adriaenssens E.M."/>
            <person name="Foster-Nyarko E."/>
            <person name="Jarju S."/>
            <person name="Secka A."/>
            <person name="Antonio M."/>
            <person name="Oren A."/>
            <person name="Chaudhuri R.R."/>
            <person name="La Ragione R."/>
            <person name="Hildebrand F."/>
            <person name="Pallen M.J."/>
        </authorList>
    </citation>
    <scope>NUCLEOTIDE SEQUENCE</scope>
    <source>
        <strain evidence="5">26628</strain>
    </source>
</reference>
<dbReference type="PANTHER" id="PTHR42788:SF21">
    <property type="entry name" value="ABC TRANSPORTER ATP-BINDING PROTEIN"/>
    <property type="match status" value="1"/>
</dbReference>